<dbReference type="PANTHER" id="PTHR33797:SF2">
    <property type="entry name" value="ORGANIC HYDROPEROXIDE RESISTANCE PROTEIN-LIKE"/>
    <property type="match status" value="1"/>
</dbReference>
<dbReference type="Proteomes" id="UP000030011">
    <property type="component" value="Unassembled WGS sequence"/>
</dbReference>
<dbReference type="AlphaFoldDB" id="A0A0A0JS23"/>
<dbReference type="STRING" id="1385521.N803_03230"/>
<evidence type="ECO:0000313" key="3">
    <source>
        <dbReference type="Proteomes" id="UP000030011"/>
    </source>
</evidence>
<dbReference type="OrthoDB" id="9797508at2"/>
<dbReference type="InterPro" id="IPR003718">
    <property type="entry name" value="OsmC/Ohr_fam"/>
</dbReference>
<protein>
    <submittedName>
        <fullName evidence="2">Osmotically inducible protein C</fullName>
    </submittedName>
</protein>
<organism evidence="2 3">
    <name type="scientific">Knoellia subterranea KCTC 19937</name>
    <dbReference type="NCBI Taxonomy" id="1385521"/>
    <lineage>
        <taxon>Bacteria</taxon>
        <taxon>Bacillati</taxon>
        <taxon>Actinomycetota</taxon>
        <taxon>Actinomycetes</taxon>
        <taxon>Micrococcales</taxon>
        <taxon>Intrasporangiaceae</taxon>
        <taxon>Knoellia</taxon>
    </lineage>
</organism>
<proteinExistence type="inferred from homology"/>
<sequence length="142" mass="14387">MPYEAITTPLYVTAATAKGGRQGHVTSEDGVIDLVLGKPGSKSNPKANPETLFAAGYSACFGNALISVAANEGLDVSESTVTASVTLGRTDTGVGLAVALEAVIPGVDEATAHELVNAAHQACPYSKATRGNIDVTISVRTS</sequence>
<evidence type="ECO:0000256" key="1">
    <source>
        <dbReference type="ARBA" id="ARBA00007378"/>
    </source>
</evidence>
<dbReference type="eggNOG" id="COG1764">
    <property type="taxonomic scope" value="Bacteria"/>
</dbReference>
<accession>A0A0A0JS23</accession>
<dbReference type="SUPFAM" id="SSF82784">
    <property type="entry name" value="OsmC-like"/>
    <property type="match status" value="1"/>
</dbReference>
<evidence type="ECO:0000313" key="2">
    <source>
        <dbReference type="EMBL" id="KGN39479.1"/>
    </source>
</evidence>
<gene>
    <name evidence="2" type="ORF">N803_03230</name>
</gene>
<dbReference type="NCBIfam" id="TIGR03561">
    <property type="entry name" value="organ_hyd_perox"/>
    <property type="match status" value="1"/>
</dbReference>
<reference evidence="2 3" key="1">
    <citation type="submission" date="2013-08" db="EMBL/GenBank/DDBJ databases">
        <title>The genome sequence of Knoellia subterranea.</title>
        <authorList>
            <person name="Zhu W."/>
            <person name="Wang G."/>
        </authorList>
    </citation>
    <scope>NUCLEOTIDE SEQUENCE [LARGE SCALE GENOMIC DNA]</scope>
    <source>
        <strain evidence="2 3">KCTC 19937</strain>
    </source>
</reference>
<dbReference type="EMBL" id="AVPK01000001">
    <property type="protein sequence ID" value="KGN39479.1"/>
    <property type="molecule type" value="Genomic_DNA"/>
</dbReference>
<dbReference type="RefSeq" id="WP_035902748.1">
    <property type="nucleotide sequence ID" value="NZ_AVPK01000001.1"/>
</dbReference>
<dbReference type="Pfam" id="PF02566">
    <property type="entry name" value="OsmC"/>
    <property type="match status" value="1"/>
</dbReference>
<dbReference type="PANTHER" id="PTHR33797">
    <property type="entry name" value="ORGANIC HYDROPEROXIDE RESISTANCE PROTEIN-LIKE"/>
    <property type="match status" value="1"/>
</dbReference>
<comment type="similarity">
    <text evidence="1">Belongs to the OsmC/Ohr family.</text>
</comment>
<comment type="caution">
    <text evidence="2">The sequence shown here is derived from an EMBL/GenBank/DDBJ whole genome shotgun (WGS) entry which is preliminary data.</text>
</comment>
<dbReference type="GO" id="GO:0006979">
    <property type="term" value="P:response to oxidative stress"/>
    <property type="evidence" value="ECO:0007669"/>
    <property type="project" value="InterPro"/>
</dbReference>
<dbReference type="Gene3D" id="2.20.25.10">
    <property type="match status" value="1"/>
</dbReference>
<dbReference type="InterPro" id="IPR036102">
    <property type="entry name" value="OsmC/Ohrsf"/>
</dbReference>
<dbReference type="InterPro" id="IPR019953">
    <property type="entry name" value="OHR"/>
</dbReference>
<keyword evidence="3" id="KW-1185">Reference proteome</keyword>
<name>A0A0A0JS23_9MICO</name>
<dbReference type="Gene3D" id="3.30.300.20">
    <property type="match status" value="1"/>
</dbReference>
<dbReference type="InterPro" id="IPR015946">
    <property type="entry name" value="KH_dom-like_a/b"/>
</dbReference>